<dbReference type="AlphaFoldDB" id="A0A3P6CZK2"/>
<dbReference type="EMBL" id="LR031873">
    <property type="protein sequence ID" value="VDD15831.1"/>
    <property type="molecule type" value="Genomic_DNA"/>
</dbReference>
<protein>
    <submittedName>
        <fullName evidence="1">Uncharacterized protein</fullName>
    </submittedName>
</protein>
<sequence>MIMAVVLRTRIALPIVNLSDSNWGEFVYQGKGKILSVAAGQIL</sequence>
<proteinExistence type="predicted"/>
<gene>
    <name evidence="1" type="ORF">BOLC4T28358H</name>
</gene>
<name>A0A3P6CZK2_BRAOL</name>
<organism evidence="1">
    <name type="scientific">Brassica oleracea</name>
    <name type="common">Wild cabbage</name>
    <dbReference type="NCBI Taxonomy" id="3712"/>
    <lineage>
        <taxon>Eukaryota</taxon>
        <taxon>Viridiplantae</taxon>
        <taxon>Streptophyta</taxon>
        <taxon>Embryophyta</taxon>
        <taxon>Tracheophyta</taxon>
        <taxon>Spermatophyta</taxon>
        <taxon>Magnoliopsida</taxon>
        <taxon>eudicotyledons</taxon>
        <taxon>Gunneridae</taxon>
        <taxon>Pentapetalae</taxon>
        <taxon>rosids</taxon>
        <taxon>malvids</taxon>
        <taxon>Brassicales</taxon>
        <taxon>Brassicaceae</taxon>
        <taxon>Brassiceae</taxon>
        <taxon>Brassica</taxon>
    </lineage>
</organism>
<accession>A0A3P6CZK2</accession>
<evidence type="ECO:0000313" key="1">
    <source>
        <dbReference type="EMBL" id="VDD15831.1"/>
    </source>
</evidence>
<reference evidence="1" key="1">
    <citation type="submission" date="2018-11" db="EMBL/GenBank/DDBJ databases">
        <authorList>
            <consortium name="Genoscope - CEA"/>
            <person name="William W."/>
        </authorList>
    </citation>
    <scope>NUCLEOTIDE SEQUENCE</scope>
</reference>